<keyword evidence="3" id="KW-1185">Reference proteome</keyword>
<feature type="region of interest" description="Disordered" evidence="1">
    <location>
        <begin position="1"/>
        <end position="56"/>
    </location>
</feature>
<dbReference type="EMBL" id="AP022614">
    <property type="protein sequence ID" value="BBZ44297.1"/>
    <property type="molecule type" value="Genomic_DNA"/>
</dbReference>
<feature type="compositionally biased region" description="Basic and acidic residues" evidence="1">
    <location>
        <begin position="46"/>
        <end position="56"/>
    </location>
</feature>
<feature type="compositionally biased region" description="Basic and acidic residues" evidence="1">
    <location>
        <begin position="13"/>
        <end position="22"/>
    </location>
</feature>
<reference evidence="2 3" key="1">
    <citation type="journal article" date="2019" name="Emerg. Microbes Infect.">
        <title>Comprehensive subspecies identification of 175 nontuberculous mycobacteria species based on 7547 genomic profiles.</title>
        <authorList>
            <person name="Matsumoto Y."/>
            <person name="Kinjo T."/>
            <person name="Motooka D."/>
            <person name="Nabeya D."/>
            <person name="Jung N."/>
            <person name="Uechi K."/>
            <person name="Horii T."/>
            <person name="Iida T."/>
            <person name="Fujita J."/>
            <person name="Nakamura S."/>
        </authorList>
    </citation>
    <scope>NUCLEOTIDE SEQUENCE [LARGE SCALE GENOMIC DNA]</scope>
    <source>
        <strain evidence="2 3">JCM 14742</strain>
    </source>
</reference>
<organism evidence="2 3">
    <name type="scientific">Mycobacterium parmense</name>
    <dbReference type="NCBI Taxonomy" id="185642"/>
    <lineage>
        <taxon>Bacteria</taxon>
        <taxon>Bacillati</taxon>
        <taxon>Actinomycetota</taxon>
        <taxon>Actinomycetes</taxon>
        <taxon>Mycobacteriales</taxon>
        <taxon>Mycobacteriaceae</taxon>
        <taxon>Mycobacterium</taxon>
        <taxon>Mycobacterium simiae complex</taxon>
    </lineage>
</organism>
<dbReference type="Proteomes" id="UP000467105">
    <property type="component" value="Chromosome"/>
</dbReference>
<name>A0A7I7YSQ6_9MYCO</name>
<dbReference type="RefSeq" id="WP_169718465.1">
    <property type="nucleotide sequence ID" value="NZ_AP022614.1"/>
</dbReference>
<proteinExistence type="predicted"/>
<protein>
    <submittedName>
        <fullName evidence="2">Uncharacterized protein</fullName>
    </submittedName>
</protein>
<evidence type="ECO:0000256" key="1">
    <source>
        <dbReference type="SAM" id="MobiDB-lite"/>
    </source>
</evidence>
<gene>
    <name evidence="2" type="ORF">MPRM_15780</name>
</gene>
<accession>A0A7I7YSQ6</accession>
<evidence type="ECO:0000313" key="2">
    <source>
        <dbReference type="EMBL" id="BBZ44297.1"/>
    </source>
</evidence>
<sequence length="56" mass="6451">MDQQINTDAPMEAPKDARKATEEQQELQEQLDHQNEDPDGPALHQSRHDVADESRR</sequence>
<dbReference type="AlphaFoldDB" id="A0A7I7YSQ6"/>
<evidence type="ECO:0000313" key="3">
    <source>
        <dbReference type="Proteomes" id="UP000467105"/>
    </source>
</evidence>